<organism evidence="1">
    <name type="scientific">bioreactor metagenome</name>
    <dbReference type="NCBI Taxonomy" id="1076179"/>
    <lineage>
        <taxon>unclassified sequences</taxon>
        <taxon>metagenomes</taxon>
        <taxon>ecological metagenomes</taxon>
    </lineage>
</organism>
<dbReference type="EMBL" id="VSSQ01096012">
    <property type="protein sequence ID" value="MPN39917.1"/>
    <property type="molecule type" value="Genomic_DNA"/>
</dbReference>
<comment type="caution">
    <text evidence="1">The sequence shown here is derived from an EMBL/GenBank/DDBJ whole genome shotgun (WGS) entry which is preliminary data.</text>
</comment>
<name>A0A645HLW6_9ZZZZ</name>
<proteinExistence type="predicted"/>
<sequence length="193" mass="20964">MMIVSIKVPVMVTRPWRTGSFVCAAAAAIGALPRPASFEKIPRAIPFCMATITATSAPPAAARNPNALWKISTRAPGIARKFTIRRSRQMVTYAIAIKGTMTCATLAILFKPPIITRPANKVTNTPDNITAQEYSLPKRDTVKALLGSKKLLTAEVMPLIWVKVPIPRSPQMVPKKANTLASHFQFGPMPVSM</sequence>
<reference evidence="1" key="1">
    <citation type="submission" date="2019-08" db="EMBL/GenBank/DDBJ databases">
        <authorList>
            <person name="Kucharzyk K."/>
            <person name="Murdoch R.W."/>
            <person name="Higgins S."/>
            <person name="Loffler F."/>
        </authorList>
    </citation>
    <scope>NUCLEOTIDE SEQUENCE</scope>
</reference>
<protein>
    <submittedName>
        <fullName evidence="1">Uncharacterized protein</fullName>
    </submittedName>
</protein>
<dbReference type="AlphaFoldDB" id="A0A645HLW6"/>
<accession>A0A645HLW6</accession>
<evidence type="ECO:0000313" key="1">
    <source>
        <dbReference type="EMBL" id="MPN39917.1"/>
    </source>
</evidence>
<gene>
    <name evidence="1" type="ORF">SDC9_187451</name>
</gene>